<dbReference type="CDD" id="cd02972">
    <property type="entry name" value="DsbA_family"/>
    <property type="match status" value="1"/>
</dbReference>
<reference evidence="1" key="2">
    <citation type="submission" date="2020-09" db="EMBL/GenBank/DDBJ databases">
        <authorList>
            <person name="Sun Q."/>
            <person name="Zhou Y."/>
        </authorList>
    </citation>
    <scope>NUCLEOTIDE SEQUENCE</scope>
    <source>
        <strain evidence="1">CGMCC 1.14988</strain>
    </source>
</reference>
<evidence type="ECO:0000313" key="2">
    <source>
        <dbReference type="Proteomes" id="UP000650511"/>
    </source>
</evidence>
<dbReference type="InterPro" id="IPR036249">
    <property type="entry name" value="Thioredoxin-like_sf"/>
</dbReference>
<dbReference type="AlphaFoldDB" id="A0A8J3AB50"/>
<dbReference type="Gene3D" id="3.40.30.10">
    <property type="entry name" value="Glutaredoxin"/>
    <property type="match status" value="1"/>
</dbReference>
<name>A0A8J3AB50_9ACTN</name>
<accession>A0A8J3AB50</accession>
<sequence length="224" mass="24999">MAADVEFFFDPVCPFCWQTSRWIEEVRRHRPIEVRWRPISLWFLNEDSEDPDSPLGRLHHTGLDLLRVIVAAEQDAGARFVGPLYTAISSRIFEADPPDEDGFDAVCHAVADRGVDVEAALREVRLAESLAEVSPADADRFDTVLRQNTEEALARAGEDVGTPVLSFSPPDGPAFFGPVISRVPEGEQAVELYDAVVTLARYESFAELKRELRRVPELPLLGRA</sequence>
<gene>
    <name evidence="1" type="ORF">GCM10011354_00970</name>
</gene>
<organism evidence="1 2">
    <name type="scientific">Egicoccus halophilus</name>
    <dbReference type="NCBI Taxonomy" id="1670830"/>
    <lineage>
        <taxon>Bacteria</taxon>
        <taxon>Bacillati</taxon>
        <taxon>Actinomycetota</taxon>
        <taxon>Nitriliruptoria</taxon>
        <taxon>Egicoccales</taxon>
        <taxon>Egicoccaceae</taxon>
        <taxon>Egicoccus</taxon>
    </lineage>
</organism>
<dbReference type="OrthoDB" id="4125991at2"/>
<keyword evidence="2" id="KW-1185">Reference proteome</keyword>
<protein>
    <submittedName>
        <fullName evidence="1">DSBA oxidoreductase</fullName>
    </submittedName>
</protein>
<dbReference type="InterPro" id="IPR053977">
    <property type="entry name" value="Rv2466c-like"/>
</dbReference>
<dbReference type="EMBL" id="BMHA01000001">
    <property type="protein sequence ID" value="GGI02617.1"/>
    <property type="molecule type" value="Genomic_DNA"/>
</dbReference>
<dbReference type="SUPFAM" id="SSF52833">
    <property type="entry name" value="Thioredoxin-like"/>
    <property type="match status" value="1"/>
</dbReference>
<comment type="caution">
    <text evidence="1">The sequence shown here is derived from an EMBL/GenBank/DDBJ whole genome shotgun (WGS) entry which is preliminary data.</text>
</comment>
<dbReference type="Pfam" id="PF22234">
    <property type="entry name" value="Rv2466c-like"/>
    <property type="match status" value="1"/>
</dbReference>
<dbReference type="Proteomes" id="UP000650511">
    <property type="component" value="Unassembled WGS sequence"/>
</dbReference>
<evidence type="ECO:0000313" key="1">
    <source>
        <dbReference type="EMBL" id="GGI02617.1"/>
    </source>
</evidence>
<dbReference type="RefSeq" id="WP_130648152.1">
    <property type="nucleotide sequence ID" value="NZ_BMHA01000001.1"/>
</dbReference>
<reference evidence="1" key="1">
    <citation type="journal article" date="2014" name="Int. J. Syst. Evol. Microbiol.">
        <title>Complete genome sequence of Corynebacterium casei LMG S-19264T (=DSM 44701T), isolated from a smear-ripened cheese.</title>
        <authorList>
            <consortium name="US DOE Joint Genome Institute (JGI-PGF)"/>
            <person name="Walter F."/>
            <person name="Albersmeier A."/>
            <person name="Kalinowski J."/>
            <person name="Ruckert C."/>
        </authorList>
    </citation>
    <scope>NUCLEOTIDE SEQUENCE</scope>
    <source>
        <strain evidence="1">CGMCC 1.14988</strain>
    </source>
</reference>
<proteinExistence type="predicted"/>